<sequence>MTVKLGSVEFYQAMADELNSDPVWAEKGKNIDFDMAYKYEAPIEGQFFVSFEQGKVTAVRDASQEDLDSADFLISGSSDVWRGCFDGSINPTVAMTRGKLRVRGKMAQMLKNMPAFMYIQETMGKIEFE</sequence>
<dbReference type="Proteomes" id="UP000380867">
    <property type="component" value="Unassembled WGS sequence"/>
</dbReference>
<keyword evidence="3" id="KW-1185">Reference proteome</keyword>
<dbReference type="Pfam" id="PF02036">
    <property type="entry name" value="SCP2"/>
    <property type="match status" value="1"/>
</dbReference>
<protein>
    <recommendedName>
        <fullName evidence="1">SCP2 domain-containing protein</fullName>
    </recommendedName>
</protein>
<gene>
    <name evidence="2" type="ORF">ESP70_018700</name>
</gene>
<dbReference type="AlphaFoldDB" id="A0A5M4F964"/>
<dbReference type="Gene3D" id="3.30.1050.10">
    <property type="entry name" value="SCP2 sterol-binding domain"/>
    <property type="match status" value="1"/>
</dbReference>
<dbReference type="InterPro" id="IPR003033">
    <property type="entry name" value="SCP2_sterol-bd_dom"/>
</dbReference>
<dbReference type="RefSeq" id="WP_149690843.1">
    <property type="nucleotide sequence ID" value="NZ_SDPQ02000004.1"/>
</dbReference>
<dbReference type="OrthoDB" id="3626939at2"/>
<reference evidence="2" key="1">
    <citation type="submission" date="2019-09" db="EMBL/GenBank/DDBJ databases">
        <authorList>
            <person name="Li J."/>
        </authorList>
    </citation>
    <scope>NUCLEOTIDE SEQUENCE [LARGE SCALE GENOMIC DNA]</scope>
    <source>
        <strain evidence="2">JCM 14732</strain>
    </source>
</reference>
<comment type="caution">
    <text evidence="2">The sequence shown here is derived from an EMBL/GenBank/DDBJ whole genome shotgun (WGS) entry which is preliminary data.</text>
</comment>
<feature type="domain" description="SCP2" evidence="1">
    <location>
        <begin position="44"/>
        <end position="116"/>
    </location>
</feature>
<evidence type="ECO:0000313" key="3">
    <source>
        <dbReference type="Proteomes" id="UP000380867"/>
    </source>
</evidence>
<dbReference type="EMBL" id="SDPQ02000004">
    <property type="protein sequence ID" value="KAA1394233.1"/>
    <property type="molecule type" value="Genomic_DNA"/>
</dbReference>
<dbReference type="InterPro" id="IPR036527">
    <property type="entry name" value="SCP2_sterol-bd_dom_sf"/>
</dbReference>
<proteinExistence type="predicted"/>
<evidence type="ECO:0000259" key="1">
    <source>
        <dbReference type="Pfam" id="PF02036"/>
    </source>
</evidence>
<evidence type="ECO:0000313" key="2">
    <source>
        <dbReference type="EMBL" id="KAA1394233.1"/>
    </source>
</evidence>
<name>A0A5M4F964_9ACTN</name>
<organism evidence="2 3">
    <name type="scientific">Aeromicrobium ginsengisoli</name>
    <dbReference type="NCBI Taxonomy" id="363867"/>
    <lineage>
        <taxon>Bacteria</taxon>
        <taxon>Bacillati</taxon>
        <taxon>Actinomycetota</taxon>
        <taxon>Actinomycetes</taxon>
        <taxon>Propionibacteriales</taxon>
        <taxon>Nocardioidaceae</taxon>
        <taxon>Aeromicrobium</taxon>
    </lineage>
</organism>
<dbReference type="SUPFAM" id="SSF55718">
    <property type="entry name" value="SCP-like"/>
    <property type="match status" value="1"/>
</dbReference>
<accession>A0A5M4F964</accession>